<dbReference type="EMBL" id="GG662620">
    <property type="protein sequence ID" value="EAR84799.1"/>
    <property type="molecule type" value="Genomic_DNA"/>
</dbReference>
<protein>
    <submittedName>
        <fullName evidence="2">Uncharacterized protein</fullName>
    </submittedName>
</protein>
<reference evidence="3" key="1">
    <citation type="journal article" date="2006" name="PLoS Biol.">
        <title>Macronuclear genome sequence of the ciliate Tetrahymena thermophila, a model eukaryote.</title>
        <authorList>
            <person name="Eisen J.A."/>
            <person name="Coyne R.S."/>
            <person name="Wu M."/>
            <person name="Wu D."/>
            <person name="Thiagarajan M."/>
            <person name="Wortman J.R."/>
            <person name="Badger J.H."/>
            <person name="Ren Q."/>
            <person name="Amedeo P."/>
            <person name="Jones K.M."/>
            <person name="Tallon L.J."/>
            <person name="Delcher A.L."/>
            <person name="Salzberg S.L."/>
            <person name="Silva J.C."/>
            <person name="Haas B.J."/>
            <person name="Majoros W.H."/>
            <person name="Farzad M."/>
            <person name="Carlton J.M."/>
            <person name="Smith R.K. Jr."/>
            <person name="Garg J."/>
            <person name="Pearlman R.E."/>
            <person name="Karrer K.M."/>
            <person name="Sun L."/>
            <person name="Manning G."/>
            <person name="Elde N.C."/>
            <person name="Turkewitz A.P."/>
            <person name="Asai D.J."/>
            <person name="Wilkes D.E."/>
            <person name="Wang Y."/>
            <person name="Cai H."/>
            <person name="Collins K."/>
            <person name="Stewart B.A."/>
            <person name="Lee S.R."/>
            <person name="Wilamowska K."/>
            <person name="Weinberg Z."/>
            <person name="Ruzzo W.L."/>
            <person name="Wloga D."/>
            <person name="Gaertig J."/>
            <person name="Frankel J."/>
            <person name="Tsao C.-C."/>
            <person name="Gorovsky M.A."/>
            <person name="Keeling P.J."/>
            <person name="Waller R.F."/>
            <person name="Patron N.J."/>
            <person name="Cherry J.M."/>
            <person name="Stover N.A."/>
            <person name="Krieger C.J."/>
            <person name="del Toro C."/>
            <person name="Ryder H.F."/>
            <person name="Williamson S.C."/>
            <person name="Barbeau R.A."/>
            <person name="Hamilton E.P."/>
            <person name="Orias E."/>
        </authorList>
    </citation>
    <scope>NUCLEOTIDE SEQUENCE [LARGE SCALE GENOMIC DNA]</scope>
    <source>
        <strain evidence="3">SB210</strain>
    </source>
</reference>
<feature type="compositionally biased region" description="Polar residues" evidence="1">
    <location>
        <begin position="422"/>
        <end position="434"/>
    </location>
</feature>
<evidence type="ECO:0000256" key="1">
    <source>
        <dbReference type="SAM" id="MobiDB-lite"/>
    </source>
</evidence>
<dbReference type="KEGG" id="tet:TTHERM_00599880"/>
<name>I7LZR9_TETTS</name>
<feature type="region of interest" description="Disordered" evidence="1">
    <location>
        <begin position="409"/>
        <end position="434"/>
    </location>
</feature>
<feature type="compositionally biased region" description="Basic and acidic residues" evidence="1">
    <location>
        <begin position="634"/>
        <end position="643"/>
    </location>
</feature>
<dbReference type="InParanoid" id="I7LZR9"/>
<gene>
    <name evidence="2" type="ORF">TTHERM_00599880</name>
</gene>
<feature type="region of interest" description="Disordered" evidence="1">
    <location>
        <begin position="623"/>
        <end position="643"/>
    </location>
</feature>
<dbReference type="Proteomes" id="UP000009168">
    <property type="component" value="Unassembled WGS sequence"/>
</dbReference>
<keyword evidence="3" id="KW-1185">Reference proteome</keyword>
<evidence type="ECO:0000313" key="3">
    <source>
        <dbReference type="Proteomes" id="UP000009168"/>
    </source>
</evidence>
<dbReference type="AlphaFoldDB" id="I7LZR9"/>
<accession>I7LZR9</accession>
<evidence type="ECO:0000313" key="2">
    <source>
        <dbReference type="EMBL" id="EAR84799.1"/>
    </source>
</evidence>
<dbReference type="GeneID" id="7844802"/>
<sequence length="662" mass="76496">MIAADFEKKKQSDFANDLQNFSDVFFDINPFQRISLTSLLPNSAKPAKKQPQKVPNQSQLSLKALKNICWQSQSSKNTQPLTSLLNIKKQTKQNKKTSATSFNAKNQKGNFKIHEMFKLDDFLNSKKSHQITKSDVSGLLNNHLIENEYETLTIPNTDFIKYTLTDKCGSLSSRTHASYSNKAHASPKLNFTSCCNNDILHNVSPKSTQNKVNEQNKQNATEQFVQTQRKLTSKHKPQVSSTVNPTQNLFEQSENNTLKQSQFKANHKGNITNNAQQNKNITKFQDHLKTKQGSNPSLLIKDLLDQEKNKDFQLTKNYNQSIKVQNEIENRKQSTHNIGIELEKKEEELKQKYMKKIFEPDGVLNGRRPSKEKQQKLSITNPLFTEVDKSSLVDRSQAFILNQFQKKQQQNTLNKKPRIWSAQPQLNDGNNKQESKITSASFFGNVKNQSLNINQSKTQLREDEDIQVQQNQHLTAQKIEESKEGKVKNIYSNSNPYYNQTYIKQHLKQSQQTSTSYFKQMIHPELQSFTSLQRKPTKEAINQIINTPNNQSNTKTPNKKVSLNSNTKIHQQVNNKKVISTNKSEEILLQRSRTFDEEKYQKEIESNLTIYKYSSNYYRPQTARLQSQNKSQRKKDDNQLRKSYDSLKSWENLDIDDNSGIL</sequence>
<dbReference type="HOGENOM" id="CLU_414778_0_0_1"/>
<organism evidence="2 3">
    <name type="scientific">Tetrahymena thermophila (strain SB210)</name>
    <dbReference type="NCBI Taxonomy" id="312017"/>
    <lineage>
        <taxon>Eukaryota</taxon>
        <taxon>Sar</taxon>
        <taxon>Alveolata</taxon>
        <taxon>Ciliophora</taxon>
        <taxon>Intramacronucleata</taxon>
        <taxon>Oligohymenophorea</taxon>
        <taxon>Hymenostomatida</taxon>
        <taxon>Tetrahymenina</taxon>
        <taxon>Tetrahymenidae</taxon>
        <taxon>Tetrahymena</taxon>
    </lineage>
</organism>
<dbReference type="RefSeq" id="XP_001032462.1">
    <property type="nucleotide sequence ID" value="XM_001032462.1"/>
</dbReference>
<proteinExistence type="predicted"/>